<gene>
    <name evidence="3" type="ORF">LK09_16420</name>
</gene>
<evidence type="ECO:0000313" key="3">
    <source>
        <dbReference type="EMBL" id="KHK96214.1"/>
    </source>
</evidence>
<dbReference type="RefSeq" id="WP_039401934.1">
    <property type="nucleotide sequence ID" value="NZ_JTDK01000016.1"/>
</dbReference>
<dbReference type="Pfam" id="PF06724">
    <property type="entry name" value="DUF1206"/>
    <property type="match status" value="3"/>
</dbReference>
<keyword evidence="1" id="KW-0472">Membrane</keyword>
<dbReference type="Proteomes" id="UP000031030">
    <property type="component" value="Unassembled WGS sequence"/>
</dbReference>
<protein>
    <recommendedName>
        <fullName evidence="2">DUF1206 domain-containing protein</fullName>
    </recommendedName>
</protein>
<dbReference type="AlphaFoldDB" id="A0A0B2A370"/>
<accession>A0A0B2A370</accession>
<evidence type="ECO:0000259" key="2">
    <source>
        <dbReference type="Pfam" id="PF06724"/>
    </source>
</evidence>
<keyword evidence="1" id="KW-0812">Transmembrane</keyword>
<dbReference type="InterPro" id="IPR009597">
    <property type="entry name" value="DUF1206"/>
</dbReference>
<reference evidence="3 4" key="1">
    <citation type="submission" date="2014-11" db="EMBL/GenBank/DDBJ databases">
        <title>Genome sequence of Microbacterium mangrovi MUSC 115(T).</title>
        <authorList>
            <person name="Lee L.-H."/>
        </authorList>
    </citation>
    <scope>NUCLEOTIDE SEQUENCE [LARGE SCALE GENOMIC DNA]</scope>
    <source>
        <strain evidence="3 4">MUSC 115</strain>
    </source>
</reference>
<feature type="transmembrane region" description="Helical" evidence="1">
    <location>
        <begin position="239"/>
        <end position="260"/>
    </location>
</feature>
<dbReference type="EMBL" id="JTDK01000016">
    <property type="protein sequence ID" value="KHK96214.1"/>
    <property type="molecule type" value="Genomic_DNA"/>
</dbReference>
<comment type="caution">
    <text evidence="3">The sequence shown here is derived from an EMBL/GenBank/DDBJ whole genome shotgun (WGS) entry which is preliminary data.</text>
</comment>
<feature type="transmembrane region" description="Helical" evidence="1">
    <location>
        <begin position="107"/>
        <end position="127"/>
    </location>
</feature>
<proteinExistence type="predicted"/>
<feature type="domain" description="DUF1206" evidence="2">
    <location>
        <begin position="108"/>
        <end position="173"/>
    </location>
</feature>
<name>A0A0B2A370_9MICO</name>
<feature type="transmembrane region" description="Helical" evidence="1">
    <location>
        <begin position="56"/>
        <end position="86"/>
    </location>
</feature>
<feature type="domain" description="DUF1206" evidence="2">
    <location>
        <begin position="196"/>
        <end position="264"/>
    </location>
</feature>
<organism evidence="3 4">
    <name type="scientific">Microbacterium mangrovi</name>
    <dbReference type="NCBI Taxonomy" id="1348253"/>
    <lineage>
        <taxon>Bacteria</taxon>
        <taxon>Bacillati</taxon>
        <taxon>Actinomycetota</taxon>
        <taxon>Actinomycetes</taxon>
        <taxon>Micrococcales</taxon>
        <taxon>Microbacteriaceae</taxon>
        <taxon>Microbacterium</taxon>
    </lineage>
</organism>
<feature type="transmembrane region" description="Helical" evidence="1">
    <location>
        <begin position="20"/>
        <end position="44"/>
    </location>
</feature>
<dbReference type="OrthoDB" id="4989054at2"/>
<feature type="transmembrane region" description="Helical" evidence="1">
    <location>
        <begin position="147"/>
        <end position="168"/>
    </location>
</feature>
<evidence type="ECO:0000313" key="4">
    <source>
        <dbReference type="Proteomes" id="UP000031030"/>
    </source>
</evidence>
<evidence type="ECO:0000256" key="1">
    <source>
        <dbReference type="SAM" id="Phobius"/>
    </source>
</evidence>
<keyword evidence="4" id="KW-1185">Reference proteome</keyword>
<keyword evidence="1" id="KW-1133">Transmembrane helix</keyword>
<feature type="transmembrane region" description="Helical" evidence="1">
    <location>
        <begin position="198"/>
        <end position="219"/>
    </location>
</feature>
<feature type="domain" description="DUF1206" evidence="2">
    <location>
        <begin position="25"/>
        <end position="89"/>
    </location>
</feature>
<sequence length="267" mass="27415">MTSTTRSAARGAANTPAIHLLVRGGFAASGVVHAGIGLLAIVLARGGHGQADQSGALRAIAAVPAGFVLLWLIAVTLWALGVWYILEGFLVQAPDDTKEWVHRLESWGKALAYIAVGIIAATVASGGHPNSEKSSSRAGDAILRLPGGPFLLGLVGLLIAAIGVGFVVSGITRRFDKRVTLPAGAVDRTVTTLGVVGYIAKGLALVAFGVLLLVAAVKVDPAQAGGLDKALASLRQLPFGSWLLGAIGLGLIAYSLFLFARARYARL</sequence>